<gene>
    <name evidence="5 9" type="primary">xseA</name>
    <name evidence="9" type="ORF">GCM10007966_20400</name>
</gene>
<reference evidence="9" key="1">
    <citation type="journal article" date="2014" name="Int. J. Syst. Evol. Microbiol.">
        <title>Complete genome sequence of Corynebacterium casei LMG S-19264T (=DSM 44701T), isolated from a smear-ripened cheese.</title>
        <authorList>
            <consortium name="US DOE Joint Genome Institute (JGI-PGF)"/>
            <person name="Walter F."/>
            <person name="Albersmeier A."/>
            <person name="Kalinowski J."/>
            <person name="Ruckert C."/>
        </authorList>
    </citation>
    <scope>NUCLEOTIDE SEQUENCE</scope>
    <source>
        <strain evidence="9">JCM 13919</strain>
    </source>
</reference>
<keyword evidence="4 5" id="KW-0269">Exonuclease</keyword>
<evidence type="ECO:0000256" key="5">
    <source>
        <dbReference type="HAMAP-Rule" id="MF_00378"/>
    </source>
</evidence>
<evidence type="ECO:0000256" key="6">
    <source>
        <dbReference type="RuleBase" id="RU004355"/>
    </source>
</evidence>
<keyword evidence="10" id="KW-1185">Reference proteome</keyword>
<reference evidence="9" key="2">
    <citation type="submission" date="2020-09" db="EMBL/GenBank/DDBJ databases">
        <authorList>
            <person name="Sun Q."/>
            <person name="Ohkuma M."/>
        </authorList>
    </citation>
    <scope>NUCLEOTIDE SEQUENCE</scope>
    <source>
        <strain evidence="9">JCM 13919</strain>
    </source>
</reference>
<comment type="subcellular location">
    <subcellularLocation>
        <location evidence="5 6">Cytoplasm</location>
    </subcellularLocation>
</comment>
<evidence type="ECO:0000313" key="9">
    <source>
        <dbReference type="EMBL" id="GGI91661.1"/>
    </source>
</evidence>
<comment type="subunit">
    <text evidence="5">Heterooligomer composed of large and small subunits.</text>
</comment>
<dbReference type="InterPro" id="IPR020579">
    <property type="entry name" value="Exonuc_VII_lsu_C"/>
</dbReference>
<evidence type="ECO:0000259" key="7">
    <source>
        <dbReference type="Pfam" id="PF02601"/>
    </source>
</evidence>
<evidence type="ECO:0000313" key="10">
    <source>
        <dbReference type="Proteomes" id="UP000630149"/>
    </source>
</evidence>
<dbReference type="PANTHER" id="PTHR30008:SF0">
    <property type="entry name" value="EXODEOXYRIBONUCLEASE 7 LARGE SUBUNIT"/>
    <property type="match status" value="1"/>
</dbReference>
<comment type="caution">
    <text evidence="9">The sequence shown here is derived from an EMBL/GenBank/DDBJ whole genome shotgun (WGS) entry which is preliminary data.</text>
</comment>
<dbReference type="GO" id="GO:0008855">
    <property type="term" value="F:exodeoxyribonuclease VII activity"/>
    <property type="evidence" value="ECO:0007669"/>
    <property type="project" value="UniProtKB-UniRule"/>
</dbReference>
<dbReference type="Pfam" id="PF02601">
    <property type="entry name" value="Exonuc_VII_L"/>
    <property type="match status" value="1"/>
</dbReference>
<dbReference type="GO" id="GO:0009318">
    <property type="term" value="C:exodeoxyribonuclease VII complex"/>
    <property type="evidence" value="ECO:0007669"/>
    <property type="project" value="UniProtKB-UniRule"/>
</dbReference>
<dbReference type="NCBIfam" id="TIGR00237">
    <property type="entry name" value="xseA"/>
    <property type="match status" value="1"/>
</dbReference>
<feature type="domain" description="OB-fold nucleic acid binding" evidence="8">
    <location>
        <begin position="8"/>
        <end position="100"/>
    </location>
</feature>
<dbReference type="GO" id="GO:0006308">
    <property type="term" value="P:DNA catabolic process"/>
    <property type="evidence" value="ECO:0007669"/>
    <property type="project" value="UniProtKB-UniRule"/>
</dbReference>
<organism evidence="9 10">
    <name type="scientific">Legionella impletisoli</name>
    <dbReference type="NCBI Taxonomy" id="343510"/>
    <lineage>
        <taxon>Bacteria</taxon>
        <taxon>Pseudomonadati</taxon>
        <taxon>Pseudomonadota</taxon>
        <taxon>Gammaproteobacteria</taxon>
        <taxon>Legionellales</taxon>
        <taxon>Legionellaceae</taxon>
        <taxon>Legionella</taxon>
    </lineage>
</organism>
<dbReference type="InterPro" id="IPR025824">
    <property type="entry name" value="OB-fold_nuc-bd_dom"/>
</dbReference>
<evidence type="ECO:0000256" key="4">
    <source>
        <dbReference type="ARBA" id="ARBA00022839"/>
    </source>
</evidence>
<dbReference type="Proteomes" id="UP000630149">
    <property type="component" value="Unassembled WGS sequence"/>
</dbReference>
<dbReference type="EMBL" id="BMOB01000011">
    <property type="protein sequence ID" value="GGI91661.1"/>
    <property type="molecule type" value="Genomic_DNA"/>
</dbReference>
<evidence type="ECO:0000256" key="1">
    <source>
        <dbReference type="ARBA" id="ARBA00022490"/>
    </source>
</evidence>
<dbReference type="OrthoDB" id="9802795at2"/>
<evidence type="ECO:0000256" key="2">
    <source>
        <dbReference type="ARBA" id="ARBA00022722"/>
    </source>
</evidence>
<keyword evidence="3 5" id="KW-0378">Hydrolase</keyword>
<dbReference type="RefSeq" id="WP_131777299.1">
    <property type="nucleotide sequence ID" value="NZ_BMOB01000011.1"/>
</dbReference>
<proteinExistence type="inferred from homology"/>
<dbReference type="HAMAP" id="MF_00378">
    <property type="entry name" value="Exonuc_7_L"/>
    <property type="match status" value="1"/>
</dbReference>
<name>A0A917JZR1_9GAMM</name>
<evidence type="ECO:0000256" key="3">
    <source>
        <dbReference type="ARBA" id="ARBA00022801"/>
    </source>
</evidence>
<comment type="function">
    <text evidence="5">Bidirectionally degrades single-stranded DNA into large acid-insoluble oligonucleotides, which are then degraded further into small acid-soluble oligonucleotides.</text>
</comment>
<keyword evidence="2 5" id="KW-0540">Nuclease</keyword>
<comment type="catalytic activity">
    <reaction evidence="5 6">
        <text>Exonucleolytic cleavage in either 5'- to 3'- or 3'- to 5'-direction to yield nucleoside 5'-phosphates.</text>
        <dbReference type="EC" id="3.1.11.6"/>
    </reaction>
</comment>
<dbReference type="AlphaFoldDB" id="A0A917JZR1"/>
<feature type="domain" description="Exonuclease VII large subunit C-terminal" evidence="7">
    <location>
        <begin position="124"/>
        <end position="433"/>
    </location>
</feature>
<dbReference type="GO" id="GO:0005737">
    <property type="term" value="C:cytoplasm"/>
    <property type="evidence" value="ECO:0007669"/>
    <property type="project" value="UniProtKB-SubCell"/>
</dbReference>
<sequence>MHDQSPVLTVTELNRHIRSLLEYEVGNVWVEGEVSNLSRPSSGHFYFTLKDATAQLRCVYFRSRHATGLKALENGMRLIAKGTLSIYEARGDFQLIVESLKEAGIGDLYRQFELLKAKLQTLGLFEPARKKSIPLFPDVIGIITSATGAALKDVLTTLSRRFPLASVKLYASEVQGKQAPSQLMKQLTQANVDKQCDVLLLVRGGGSIEDLWAFNDEQLAYAISKSTIPIVCGVGHETDFTIADFVADLRAATPTAAAESVTPNRDDLIALVHTLKMQLIRAISRDLNHKRFMLNHQIQTLVSPRQMILRHWQTLDYLYSHLLRIMKSILTQAKHQHHIINARLVAQNPARIVIDAKHRLHALKSTLEQQLNLSIADRRQTLAKLMATLQAVSPLATLERGYAIVTHQNRVLFDSSLVAIGESINIQLAKGKLIGEVLDKK</sequence>
<dbReference type="PANTHER" id="PTHR30008">
    <property type="entry name" value="EXODEOXYRIBONUCLEASE 7 LARGE SUBUNIT"/>
    <property type="match status" value="1"/>
</dbReference>
<dbReference type="CDD" id="cd04489">
    <property type="entry name" value="ExoVII_LU_OBF"/>
    <property type="match status" value="1"/>
</dbReference>
<evidence type="ECO:0000259" key="8">
    <source>
        <dbReference type="Pfam" id="PF13742"/>
    </source>
</evidence>
<accession>A0A917JZR1</accession>
<dbReference type="InterPro" id="IPR003753">
    <property type="entry name" value="Exonuc_VII_L"/>
</dbReference>
<dbReference type="EC" id="3.1.11.6" evidence="5"/>
<protein>
    <recommendedName>
        <fullName evidence="5">Exodeoxyribonuclease 7 large subunit</fullName>
        <ecNumber evidence="5">3.1.11.6</ecNumber>
    </recommendedName>
    <alternativeName>
        <fullName evidence="5">Exodeoxyribonuclease VII large subunit</fullName>
        <shortName evidence="5">Exonuclease VII large subunit</shortName>
    </alternativeName>
</protein>
<keyword evidence="1 5" id="KW-0963">Cytoplasm</keyword>
<comment type="similarity">
    <text evidence="5 6">Belongs to the XseA family.</text>
</comment>
<dbReference type="Pfam" id="PF13742">
    <property type="entry name" value="tRNA_anti_2"/>
    <property type="match status" value="1"/>
</dbReference>
<dbReference type="GO" id="GO:0003676">
    <property type="term" value="F:nucleic acid binding"/>
    <property type="evidence" value="ECO:0007669"/>
    <property type="project" value="InterPro"/>
</dbReference>